<dbReference type="PANTHER" id="PTHR10443">
    <property type="entry name" value="MICROSOMAL DIPEPTIDASE"/>
    <property type="match status" value="1"/>
</dbReference>
<keyword evidence="2" id="KW-1185">Reference proteome</keyword>
<dbReference type="EMBL" id="JAGISH010000007">
    <property type="protein sequence ID" value="MBP0483550.1"/>
    <property type="molecule type" value="Genomic_DNA"/>
</dbReference>
<dbReference type="CDD" id="cd01301">
    <property type="entry name" value="rDP_like"/>
    <property type="match status" value="1"/>
</dbReference>
<dbReference type="InterPro" id="IPR008257">
    <property type="entry name" value="Pept_M19"/>
</dbReference>
<dbReference type="AlphaFoldDB" id="A0A940MKM2"/>
<sequence length="351" mass="37608">MTDAPIPVFDGHNDLILRLLRHDVTAAQVAEGIDSGHIDKPRAARGGFGGGFFAIYVPSPADKALRMEEMVKPAYDIPLPDPLEEAPSVAWTDNGFYALDALAQAGAVTLCRTAAEVEAALPGPTMAAVAHIEGAEAIGPDLEALHRYHARGLRSLGPVWSRPTIFGDGVPFRYPSDPDIGPGLTQAGKALVRECNALKIMIDLSHLNARGLEDVAHLSDAPLVATHSNAWAVTPHARNLTDRQLEIIRDSDGMVGINFASAFLRPDGRMDDDFTLDFVLRHFDHLVNKLGEDRVGLGSDFDGALVPKPIGDCAGLPSLMAALAAHGADEALLQKVAHGNWLRVLRKTWGE</sequence>
<dbReference type="GO" id="GO:0070573">
    <property type="term" value="F:metallodipeptidase activity"/>
    <property type="evidence" value="ECO:0007669"/>
    <property type="project" value="InterPro"/>
</dbReference>
<organism evidence="1 2">
    <name type="scientific">Sagittula salina</name>
    <dbReference type="NCBI Taxonomy" id="2820268"/>
    <lineage>
        <taxon>Bacteria</taxon>
        <taxon>Pseudomonadati</taxon>
        <taxon>Pseudomonadota</taxon>
        <taxon>Alphaproteobacteria</taxon>
        <taxon>Rhodobacterales</taxon>
        <taxon>Roseobacteraceae</taxon>
        <taxon>Sagittula</taxon>
    </lineage>
</organism>
<evidence type="ECO:0000313" key="1">
    <source>
        <dbReference type="EMBL" id="MBP0483550.1"/>
    </source>
</evidence>
<dbReference type="SUPFAM" id="SSF51556">
    <property type="entry name" value="Metallo-dependent hydrolases"/>
    <property type="match status" value="1"/>
</dbReference>
<dbReference type="RefSeq" id="WP_209361485.1">
    <property type="nucleotide sequence ID" value="NZ_JAGISH010000007.1"/>
</dbReference>
<dbReference type="Pfam" id="PF01244">
    <property type="entry name" value="Peptidase_M19"/>
    <property type="match status" value="1"/>
</dbReference>
<comment type="caution">
    <text evidence="1">The sequence shown here is derived from an EMBL/GenBank/DDBJ whole genome shotgun (WGS) entry which is preliminary data.</text>
</comment>
<dbReference type="InterPro" id="IPR032466">
    <property type="entry name" value="Metal_Hydrolase"/>
</dbReference>
<protein>
    <submittedName>
        <fullName evidence="1">Dipeptidase</fullName>
    </submittedName>
</protein>
<evidence type="ECO:0000313" key="2">
    <source>
        <dbReference type="Proteomes" id="UP000675940"/>
    </source>
</evidence>
<reference evidence="1" key="1">
    <citation type="submission" date="2021-03" db="EMBL/GenBank/DDBJ databases">
        <title>Sagittula salina sp. nov. strain M10.9X isolated from the marine waste.</title>
        <authorList>
            <person name="Satari L."/>
            <person name="Molina-Menor E."/>
            <person name="Vidal-Verdu A."/>
            <person name="Pascual J."/>
            <person name="Pereto J."/>
            <person name="Porcar M."/>
        </authorList>
    </citation>
    <scope>NUCLEOTIDE SEQUENCE</scope>
    <source>
        <strain evidence="1">M10.9X</strain>
    </source>
</reference>
<dbReference type="PANTHER" id="PTHR10443:SF12">
    <property type="entry name" value="DIPEPTIDASE"/>
    <property type="match status" value="1"/>
</dbReference>
<dbReference type="GO" id="GO:0006508">
    <property type="term" value="P:proteolysis"/>
    <property type="evidence" value="ECO:0007669"/>
    <property type="project" value="InterPro"/>
</dbReference>
<dbReference type="Proteomes" id="UP000675940">
    <property type="component" value="Unassembled WGS sequence"/>
</dbReference>
<proteinExistence type="predicted"/>
<name>A0A940MKM2_9RHOB</name>
<accession>A0A940MKM2</accession>
<gene>
    <name evidence="1" type="ORF">J5474_13745</name>
</gene>
<dbReference type="Gene3D" id="3.20.20.140">
    <property type="entry name" value="Metal-dependent hydrolases"/>
    <property type="match status" value="1"/>
</dbReference>
<dbReference type="PROSITE" id="PS51365">
    <property type="entry name" value="RENAL_DIPEPTIDASE_2"/>
    <property type="match status" value="1"/>
</dbReference>